<dbReference type="PANTHER" id="PTHR43798">
    <property type="entry name" value="MONOACYLGLYCEROL LIPASE"/>
    <property type="match status" value="1"/>
</dbReference>
<evidence type="ECO:0000259" key="1">
    <source>
        <dbReference type="Pfam" id="PF00561"/>
    </source>
</evidence>
<dbReference type="InterPro" id="IPR050266">
    <property type="entry name" value="AB_hydrolase_sf"/>
</dbReference>
<dbReference type="InterPro" id="IPR000639">
    <property type="entry name" value="Epox_hydrolase-like"/>
</dbReference>
<protein>
    <submittedName>
        <fullName evidence="2">Alpha/beta hydrolase</fullName>
    </submittedName>
</protein>
<gene>
    <name evidence="2" type="ORF">HLH48_00815</name>
</gene>
<dbReference type="GO" id="GO:0046464">
    <property type="term" value="P:acylglycerol catabolic process"/>
    <property type="evidence" value="ECO:0007669"/>
    <property type="project" value="TreeGrafter"/>
</dbReference>
<dbReference type="InterPro" id="IPR000073">
    <property type="entry name" value="AB_hydrolase_1"/>
</dbReference>
<proteinExistence type="predicted"/>
<sequence length="301" mass="32776">MTQAPTPRTILTASLDIAFEESGPTNGVPVILLHGWPDDVRTWDRIAPALRAAGFRVLVPFLRGFGGTRFRDPGAMRSGQLSALARDVLDFADALGIGRFAIVGHDWGARAAYIAACVAPDRIAACAALSVGWGTNDADQVLPLPQARNYWYHWLMALPRGEALVRDDRRAFTRYIWSIWTAAWTIPDAAFDATAAAFDTPDWADVVLHSYRARWGLAAPDPTCAALEARVRAAPTIHVPTLMLHGGSDPCNAPVTSEGKDALFGAAYERHILPHVGHFPQREAPDAVLRPLLPFLLRSFA</sequence>
<dbReference type="AlphaFoldDB" id="A0A7W4I9G7"/>
<evidence type="ECO:0000313" key="3">
    <source>
        <dbReference type="Proteomes" id="UP000589085"/>
    </source>
</evidence>
<dbReference type="InterPro" id="IPR029058">
    <property type="entry name" value="AB_hydrolase_fold"/>
</dbReference>
<evidence type="ECO:0000313" key="2">
    <source>
        <dbReference type="EMBL" id="MBB2158732.1"/>
    </source>
</evidence>
<dbReference type="GO" id="GO:0016020">
    <property type="term" value="C:membrane"/>
    <property type="evidence" value="ECO:0007669"/>
    <property type="project" value="TreeGrafter"/>
</dbReference>
<dbReference type="GO" id="GO:0047372">
    <property type="term" value="F:monoacylglycerol lipase activity"/>
    <property type="evidence" value="ECO:0007669"/>
    <property type="project" value="TreeGrafter"/>
</dbReference>
<dbReference type="PRINTS" id="PR00412">
    <property type="entry name" value="EPOXHYDRLASE"/>
</dbReference>
<accession>A0A7W4I9G7</accession>
<dbReference type="SUPFAM" id="SSF53474">
    <property type="entry name" value="alpha/beta-Hydrolases"/>
    <property type="match status" value="1"/>
</dbReference>
<feature type="domain" description="AB hydrolase-1" evidence="1">
    <location>
        <begin position="29"/>
        <end position="284"/>
    </location>
</feature>
<dbReference type="RefSeq" id="WP_182995596.1">
    <property type="nucleotide sequence ID" value="NZ_JABEQJ010000001.1"/>
</dbReference>
<dbReference type="Gene3D" id="3.40.50.1820">
    <property type="entry name" value="alpha/beta hydrolase"/>
    <property type="match status" value="1"/>
</dbReference>
<reference evidence="2 3" key="1">
    <citation type="submission" date="2020-04" db="EMBL/GenBank/DDBJ databases">
        <title>Description of novel Gluconacetobacter.</title>
        <authorList>
            <person name="Sombolestani A."/>
        </authorList>
    </citation>
    <scope>NUCLEOTIDE SEQUENCE [LARGE SCALE GENOMIC DNA]</scope>
    <source>
        <strain evidence="2 3">LMG 19747</strain>
    </source>
</reference>
<organism evidence="2 3">
    <name type="scientific">Gluconacetobacter sacchari</name>
    <dbReference type="NCBI Taxonomy" id="92759"/>
    <lineage>
        <taxon>Bacteria</taxon>
        <taxon>Pseudomonadati</taxon>
        <taxon>Pseudomonadota</taxon>
        <taxon>Alphaproteobacteria</taxon>
        <taxon>Acetobacterales</taxon>
        <taxon>Acetobacteraceae</taxon>
        <taxon>Gluconacetobacter</taxon>
    </lineage>
</organism>
<dbReference type="EMBL" id="JABEQJ010000001">
    <property type="protein sequence ID" value="MBB2158732.1"/>
    <property type="molecule type" value="Genomic_DNA"/>
</dbReference>
<dbReference type="Proteomes" id="UP000589085">
    <property type="component" value="Unassembled WGS sequence"/>
</dbReference>
<keyword evidence="2" id="KW-0378">Hydrolase</keyword>
<dbReference type="Pfam" id="PF00561">
    <property type="entry name" value="Abhydrolase_1"/>
    <property type="match status" value="1"/>
</dbReference>
<dbReference type="PANTHER" id="PTHR43798:SF33">
    <property type="entry name" value="HYDROLASE, PUTATIVE (AFU_ORTHOLOGUE AFUA_2G14860)-RELATED"/>
    <property type="match status" value="1"/>
</dbReference>
<comment type="caution">
    <text evidence="2">The sequence shown here is derived from an EMBL/GenBank/DDBJ whole genome shotgun (WGS) entry which is preliminary data.</text>
</comment>
<name>A0A7W4I9G7_9PROT</name>